<reference evidence="8" key="1">
    <citation type="journal article" date="2013" name="Science">
        <title>The Amborella genome and the evolution of flowering plants.</title>
        <authorList>
            <consortium name="Amborella Genome Project"/>
        </authorList>
    </citation>
    <scope>NUCLEOTIDE SEQUENCE [LARGE SCALE GENOMIC DNA]</scope>
</reference>
<dbReference type="OMA" id="CYSAGKD"/>
<evidence type="ECO:0000259" key="6">
    <source>
        <dbReference type="Pfam" id="PF00270"/>
    </source>
</evidence>
<dbReference type="GO" id="GO:0004386">
    <property type="term" value="F:helicase activity"/>
    <property type="evidence" value="ECO:0007669"/>
    <property type="project" value="UniProtKB-KW"/>
</dbReference>
<feature type="compositionally biased region" description="Basic and acidic residues" evidence="5">
    <location>
        <begin position="62"/>
        <end position="76"/>
    </location>
</feature>
<dbReference type="GO" id="GO:0016787">
    <property type="term" value="F:hydrolase activity"/>
    <property type="evidence" value="ECO:0007669"/>
    <property type="project" value="UniProtKB-KW"/>
</dbReference>
<dbReference type="GO" id="GO:0003676">
    <property type="term" value="F:nucleic acid binding"/>
    <property type="evidence" value="ECO:0007669"/>
    <property type="project" value="InterPro"/>
</dbReference>
<evidence type="ECO:0000256" key="1">
    <source>
        <dbReference type="ARBA" id="ARBA00022741"/>
    </source>
</evidence>
<dbReference type="Proteomes" id="UP000017836">
    <property type="component" value="Unassembled WGS sequence"/>
</dbReference>
<dbReference type="Gramene" id="ERN13217">
    <property type="protein sequence ID" value="ERN13217"/>
    <property type="gene ID" value="AMTR_s00040p00223590"/>
</dbReference>
<dbReference type="eggNOG" id="KOG0339">
    <property type="taxonomic scope" value="Eukaryota"/>
</dbReference>
<evidence type="ECO:0000256" key="3">
    <source>
        <dbReference type="ARBA" id="ARBA00022806"/>
    </source>
</evidence>
<dbReference type="OrthoDB" id="1902637at2759"/>
<keyword evidence="3" id="KW-0347">Helicase</keyword>
<dbReference type="Pfam" id="PF00270">
    <property type="entry name" value="DEAD"/>
    <property type="match status" value="1"/>
</dbReference>
<name>W1PT87_AMBTC</name>
<proteinExistence type="predicted"/>
<dbReference type="HOGENOM" id="CLU_040110_0_0_1"/>
<organism evidence="7 8">
    <name type="scientific">Amborella trichopoda</name>
    <dbReference type="NCBI Taxonomy" id="13333"/>
    <lineage>
        <taxon>Eukaryota</taxon>
        <taxon>Viridiplantae</taxon>
        <taxon>Streptophyta</taxon>
        <taxon>Embryophyta</taxon>
        <taxon>Tracheophyta</taxon>
        <taxon>Spermatophyta</taxon>
        <taxon>Magnoliopsida</taxon>
        <taxon>Amborellales</taxon>
        <taxon>Amborellaceae</taxon>
        <taxon>Amborella</taxon>
    </lineage>
</organism>
<gene>
    <name evidence="7" type="ORF">AMTR_s00040p00223590</name>
</gene>
<dbReference type="EMBL" id="KI392591">
    <property type="protein sequence ID" value="ERN13217.1"/>
    <property type="molecule type" value="Genomic_DNA"/>
</dbReference>
<feature type="compositionally biased region" description="Basic residues" evidence="5">
    <location>
        <begin position="9"/>
        <end position="21"/>
    </location>
</feature>
<keyword evidence="8" id="KW-1185">Reference proteome</keyword>
<keyword evidence="4" id="KW-0067">ATP-binding</keyword>
<dbReference type="KEGG" id="atr:18441458"/>
<sequence>MAKGDDALRKKHNKVLRKRMRKDAPVSARIASVIAAKRRRKAGKRRMCEGMCFTLPTPDDPFNDKNDKKARNKPDPKSLTSNKVDGGLSQAKKVKTSESHELKNSIKKDLEENHKKSFFLAKKGRTDLLGPEKRKSTAGDGVGGVNPNLGIPSVGSVPNSLFLCLNAIQSAWIQADSLPESLKTSLFSNKWGIEFWKAFSDGFDILGVTEASLNREHVAWIVSTAAVIFATTEKGLSSSSPFLIYLVPSQDIATKVRSLCKPLKAIGFHTVSIHPGAQLDHQLHGLRSCKPEFLVATPERLLELVSLKALSLSDISMLVIDGLESFINGGLEDTLKLLKQWVSKVHKTVILSDKYGSTAIQIAQSLLKPPFRRLFIDNSIISESLGIYQHPYVCMSDEAKTSKVMKILKQDHSDQPLSSIFRSLVIVGTASKVQLLVAKFQAERFAVSSDLVNVRSHGSTPSDHSSLSSEKGVVVSVTDKDSIGRTEDIGVFQTIFFYDFPSSIEEYVEILSKMETHLIKGVIYSLCSGVDAPLAKPLIKVMEQHAQPVPETLKMLSDAASVVFKQ</sequence>
<keyword evidence="1" id="KW-0547">Nucleotide-binding</keyword>
<feature type="region of interest" description="Disordered" evidence="5">
    <location>
        <begin position="51"/>
        <end position="102"/>
    </location>
</feature>
<dbReference type="STRING" id="13333.W1PT87"/>
<dbReference type="Gene3D" id="3.40.50.300">
    <property type="entry name" value="P-loop containing nucleotide triphosphate hydrolases"/>
    <property type="match status" value="2"/>
</dbReference>
<evidence type="ECO:0000313" key="7">
    <source>
        <dbReference type="EMBL" id="ERN13217.1"/>
    </source>
</evidence>
<dbReference type="SUPFAM" id="SSF52540">
    <property type="entry name" value="P-loop containing nucleoside triphosphate hydrolases"/>
    <property type="match status" value="1"/>
</dbReference>
<evidence type="ECO:0000256" key="2">
    <source>
        <dbReference type="ARBA" id="ARBA00022801"/>
    </source>
</evidence>
<accession>W1PT87</accession>
<dbReference type="GO" id="GO:0005524">
    <property type="term" value="F:ATP binding"/>
    <property type="evidence" value="ECO:0007669"/>
    <property type="project" value="UniProtKB-KW"/>
</dbReference>
<dbReference type="AlphaFoldDB" id="W1PT87"/>
<feature type="region of interest" description="Disordered" evidence="5">
    <location>
        <begin position="1"/>
        <end position="27"/>
    </location>
</feature>
<dbReference type="InterPro" id="IPR011545">
    <property type="entry name" value="DEAD/DEAH_box_helicase_dom"/>
</dbReference>
<evidence type="ECO:0000256" key="4">
    <source>
        <dbReference type="ARBA" id="ARBA00022840"/>
    </source>
</evidence>
<evidence type="ECO:0000256" key="5">
    <source>
        <dbReference type="SAM" id="MobiDB-lite"/>
    </source>
</evidence>
<keyword evidence="2" id="KW-0378">Hydrolase</keyword>
<evidence type="ECO:0000313" key="8">
    <source>
        <dbReference type="Proteomes" id="UP000017836"/>
    </source>
</evidence>
<dbReference type="PANTHER" id="PTHR47960">
    <property type="entry name" value="DEAD-BOX ATP-DEPENDENT RNA HELICASE 50"/>
    <property type="match status" value="1"/>
</dbReference>
<feature type="domain" description="DEAD/DEAH-box helicase" evidence="6">
    <location>
        <begin position="236"/>
        <end position="352"/>
    </location>
</feature>
<protein>
    <recommendedName>
        <fullName evidence="6">DEAD/DEAH-box helicase domain-containing protein</fullName>
    </recommendedName>
</protein>
<dbReference type="GO" id="GO:0005730">
    <property type="term" value="C:nucleolus"/>
    <property type="evidence" value="ECO:0000318"/>
    <property type="project" value="GO_Central"/>
</dbReference>
<dbReference type="InterPro" id="IPR027417">
    <property type="entry name" value="P-loop_NTPase"/>
</dbReference>